<keyword evidence="2" id="KW-1185">Reference proteome</keyword>
<sequence>MAAMLGGGEGGMAGQFPLEQWFYEMPFCTRWWTTATVITSVLVQCHIITPFQLFYSFRAVFNKSQYWRLITTFFYFGPLSLDLVFHVFFLQRYSRLLEESSGRSPAHFSWLLFYASTLLLCIGPFFSMAFLGTALSSTLVYIWSRKNPDTRLSLMGIIVFKAPWLPWVLMGFSLAMHGTVPKDEICGVVVGHIWYYFNDVFPPLYNGYKPLDPPAWWTRLWDGPPAVEEQLEDDNTAAEPVDRHIGAGAAPELR</sequence>
<dbReference type="EMBL" id="JAWDJW010005087">
    <property type="protein sequence ID" value="KAK3069585.1"/>
    <property type="molecule type" value="Genomic_DNA"/>
</dbReference>
<evidence type="ECO:0000313" key="1">
    <source>
        <dbReference type="EMBL" id="KAK3069585.1"/>
    </source>
</evidence>
<comment type="caution">
    <text evidence="1">The sequence shown here is derived from an EMBL/GenBank/DDBJ whole genome shotgun (WGS) entry which is preliminary data.</text>
</comment>
<evidence type="ECO:0000313" key="2">
    <source>
        <dbReference type="Proteomes" id="UP001186974"/>
    </source>
</evidence>
<accession>A0ACC3DG91</accession>
<protein>
    <submittedName>
        <fullName evidence="1">Uncharacterized protein</fullName>
    </submittedName>
</protein>
<name>A0ACC3DG91_9PEZI</name>
<gene>
    <name evidence="1" type="ORF">LTS18_000289</name>
</gene>
<dbReference type="Proteomes" id="UP001186974">
    <property type="component" value="Unassembled WGS sequence"/>
</dbReference>
<organism evidence="1 2">
    <name type="scientific">Coniosporium uncinatum</name>
    <dbReference type="NCBI Taxonomy" id="93489"/>
    <lineage>
        <taxon>Eukaryota</taxon>
        <taxon>Fungi</taxon>
        <taxon>Dikarya</taxon>
        <taxon>Ascomycota</taxon>
        <taxon>Pezizomycotina</taxon>
        <taxon>Dothideomycetes</taxon>
        <taxon>Dothideomycetes incertae sedis</taxon>
        <taxon>Coniosporium</taxon>
    </lineage>
</organism>
<reference evidence="1" key="1">
    <citation type="submission" date="2024-09" db="EMBL/GenBank/DDBJ databases">
        <title>Black Yeasts Isolated from many extreme environments.</title>
        <authorList>
            <person name="Coleine C."/>
            <person name="Stajich J.E."/>
            <person name="Selbmann L."/>
        </authorList>
    </citation>
    <scope>NUCLEOTIDE SEQUENCE</scope>
    <source>
        <strain evidence="1">CCFEE 5737</strain>
    </source>
</reference>
<proteinExistence type="predicted"/>